<organism evidence="1 2">
    <name type="scientific">Pseudomonas savastanoi pv. glycinea str. race 4</name>
    <dbReference type="NCBI Taxonomy" id="875330"/>
    <lineage>
        <taxon>Bacteria</taxon>
        <taxon>Pseudomonadati</taxon>
        <taxon>Pseudomonadota</taxon>
        <taxon>Gammaproteobacteria</taxon>
        <taxon>Pseudomonadales</taxon>
        <taxon>Pseudomonadaceae</taxon>
        <taxon>Pseudomonas</taxon>
    </lineage>
</organism>
<dbReference type="EMBL" id="ADWY01000740">
    <property type="protein sequence ID" value="EGH14334.1"/>
    <property type="molecule type" value="Genomic_DNA"/>
</dbReference>
<reference evidence="1 2" key="1">
    <citation type="journal article" date="2011" name="PLoS Pathog.">
        <title>Dynamic evolution of pathogenicity revealed by sequencing and comparative genomics of 19 Pseudomonas syringae isolates.</title>
        <authorList>
            <person name="Baltrus D.A."/>
            <person name="Nishimura M.T."/>
            <person name="Romanchuk A."/>
            <person name="Chang J.H."/>
            <person name="Mukhtar M.S."/>
            <person name="Cherkis K."/>
            <person name="Roach J."/>
            <person name="Grant S.R."/>
            <person name="Jones C.D."/>
            <person name="Dangl J.L."/>
        </authorList>
    </citation>
    <scope>NUCLEOTIDE SEQUENCE [LARGE SCALE GENOMIC DNA]</scope>
    <source>
        <strain evidence="2">race 4</strain>
    </source>
</reference>
<proteinExistence type="predicted"/>
<sequence>ADSKEWADSVAHRVLLTNRINRRLLSLAMMSTHRSSKTCLRMTRKVDGGHAFGAENAPLMASQKAHVILLSLRSIFAIAAAIKLSSEQSILGYYDKSRGKV</sequence>
<evidence type="ECO:0000313" key="1">
    <source>
        <dbReference type="EMBL" id="EGH14334.1"/>
    </source>
</evidence>
<comment type="caution">
    <text evidence="1">The sequence shown here is derived from an EMBL/GenBank/DDBJ whole genome shotgun (WGS) entry which is preliminary data.</text>
</comment>
<evidence type="ECO:0000313" key="2">
    <source>
        <dbReference type="Proteomes" id="UP000005466"/>
    </source>
</evidence>
<feature type="non-terminal residue" evidence="1">
    <location>
        <position position="1"/>
    </location>
</feature>
<dbReference type="AlphaFoldDB" id="F3C665"/>
<protein>
    <submittedName>
        <fullName evidence="1">Uncharacterized protein</fullName>
    </submittedName>
</protein>
<name>F3C665_PSESG</name>
<accession>F3C665</accession>
<dbReference type="HOGENOM" id="CLU_2283471_0_0_6"/>
<gene>
    <name evidence="1" type="ORF">Pgy4_16109</name>
</gene>
<dbReference type="Proteomes" id="UP000005466">
    <property type="component" value="Unassembled WGS sequence"/>
</dbReference>